<dbReference type="InterPro" id="IPR036390">
    <property type="entry name" value="WH_DNA-bd_sf"/>
</dbReference>
<comment type="caution">
    <text evidence="2">The sequence shown here is derived from an EMBL/GenBank/DDBJ whole genome shotgun (WGS) entry which is preliminary data.</text>
</comment>
<organism evidence="2 3">
    <name type="scientific">Paractinoplanes bogorensis</name>
    <dbReference type="NCBI Taxonomy" id="1610840"/>
    <lineage>
        <taxon>Bacteria</taxon>
        <taxon>Bacillati</taxon>
        <taxon>Actinomycetota</taxon>
        <taxon>Actinomycetes</taxon>
        <taxon>Micromonosporales</taxon>
        <taxon>Micromonosporaceae</taxon>
        <taxon>Paractinoplanes</taxon>
    </lineage>
</organism>
<dbReference type="EMBL" id="JAHKKG010000001">
    <property type="protein sequence ID" value="MBU2662417.1"/>
    <property type="molecule type" value="Genomic_DNA"/>
</dbReference>
<dbReference type="SUPFAM" id="SSF46785">
    <property type="entry name" value="Winged helix' DNA-binding domain"/>
    <property type="match status" value="1"/>
</dbReference>
<keyword evidence="3" id="KW-1185">Reference proteome</keyword>
<dbReference type="Proteomes" id="UP001519654">
    <property type="component" value="Unassembled WGS sequence"/>
</dbReference>
<proteinExistence type="predicted"/>
<dbReference type="SMART" id="SM00418">
    <property type="entry name" value="HTH_ARSR"/>
    <property type="match status" value="1"/>
</dbReference>
<feature type="domain" description="HTH arsR-type" evidence="1">
    <location>
        <begin position="1"/>
        <end position="82"/>
    </location>
</feature>
<reference evidence="2 3" key="1">
    <citation type="submission" date="2021-06" db="EMBL/GenBank/DDBJ databases">
        <title>Actinoplanes lichenicola sp. nov., and Actinoplanes ovalisporus sp. nov., isolated from lichen in Thailand.</title>
        <authorList>
            <person name="Saeng-In P."/>
            <person name="Kanchanasin P."/>
            <person name="Yuki M."/>
            <person name="Kudo T."/>
            <person name="Ohkuma M."/>
            <person name="Phongsopitanun W."/>
            <person name="Tanasupawat S."/>
        </authorList>
    </citation>
    <scope>NUCLEOTIDE SEQUENCE [LARGE SCALE GENOMIC DNA]</scope>
    <source>
        <strain evidence="2 3">NBRC 110975</strain>
    </source>
</reference>
<gene>
    <name evidence="2" type="ORF">KOI35_02725</name>
</gene>
<sequence length="109" mass="11695">MAAHPLRVRLLNLLRERGPSTASKLAELLGQSSGATSYHLRQLAAYGFVEDAGCGTGRERWWQATSARTDLDAATALPACRGNHREPPGDGRALAGRVLPRHRAAAALR</sequence>
<dbReference type="InterPro" id="IPR001845">
    <property type="entry name" value="HTH_ArsR_DNA-bd_dom"/>
</dbReference>
<evidence type="ECO:0000313" key="2">
    <source>
        <dbReference type="EMBL" id="MBU2662417.1"/>
    </source>
</evidence>
<accession>A0ABS5YGB8</accession>
<name>A0ABS5YGB8_9ACTN</name>
<evidence type="ECO:0000313" key="3">
    <source>
        <dbReference type="Proteomes" id="UP001519654"/>
    </source>
</evidence>
<dbReference type="InterPro" id="IPR011991">
    <property type="entry name" value="ArsR-like_HTH"/>
</dbReference>
<evidence type="ECO:0000259" key="1">
    <source>
        <dbReference type="SMART" id="SM00418"/>
    </source>
</evidence>
<dbReference type="CDD" id="cd00090">
    <property type="entry name" value="HTH_ARSR"/>
    <property type="match status" value="1"/>
</dbReference>
<dbReference type="Gene3D" id="1.10.10.10">
    <property type="entry name" value="Winged helix-like DNA-binding domain superfamily/Winged helix DNA-binding domain"/>
    <property type="match status" value="1"/>
</dbReference>
<protein>
    <submittedName>
        <fullName evidence="2">Winged helix-turn-helix domain-containing protein</fullName>
    </submittedName>
</protein>
<dbReference type="Pfam" id="PF12840">
    <property type="entry name" value="HTH_20"/>
    <property type="match status" value="1"/>
</dbReference>
<dbReference type="InterPro" id="IPR036388">
    <property type="entry name" value="WH-like_DNA-bd_sf"/>
</dbReference>